<comment type="caution">
    <text evidence="2">The sequence shown here is derived from an EMBL/GenBank/DDBJ whole genome shotgun (WGS) entry which is preliminary data.</text>
</comment>
<reference evidence="2" key="1">
    <citation type="submission" date="2020-09" db="EMBL/GenBank/DDBJ databases">
        <authorList>
            <person name="Kim M.K."/>
        </authorList>
    </citation>
    <scope>NUCLEOTIDE SEQUENCE</scope>
    <source>
        <strain evidence="2">BT702</strain>
    </source>
</reference>
<name>A0A926XW97_9BACT</name>
<keyword evidence="1" id="KW-0812">Transmembrane</keyword>
<gene>
    <name evidence="2" type="ORF">IC229_11175</name>
</gene>
<feature type="transmembrane region" description="Helical" evidence="1">
    <location>
        <begin position="230"/>
        <end position="248"/>
    </location>
</feature>
<dbReference type="AlphaFoldDB" id="A0A926XW97"/>
<dbReference type="PROSITE" id="PS51257">
    <property type="entry name" value="PROKAR_LIPOPROTEIN"/>
    <property type="match status" value="1"/>
</dbReference>
<evidence type="ECO:0000256" key="1">
    <source>
        <dbReference type="SAM" id="Phobius"/>
    </source>
</evidence>
<dbReference type="Proteomes" id="UP000598820">
    <property type="component" value="Unassembled WGS sequence"/>
</dbReference>
<keyword evidence="1" id="KW-0472">Membrane</keyword>
<dbReference type="EMBL" id="JACWZY010000007">
    <property type="protein sequence ID" value="MBD2701200.1"/>
    <property type="molecule type" value="Genomic_DNA"/>
</dbReference>
<sequence>MRAILLMSLLGLTLLTSCTRSLYHVSSVQSEQVKLMDKDFTSDNEHLNVVYDLWEEGGRMRFLLLNKTDKPIYIDWSKSFVIRNDTKIVYSPLALVSKKAYVDTVRYTYQNAHVEPLRVTARGVKQMVIPAKTLYAIADLPLGQAVQYPKTDKKVFNFTKENSPLRLTHQIAYTFDPTLANEQSVEHSFWLSSLAVVRNGELIRQYGSLEKGQPNAFYVVEKRPSTPKTIVLAVTTIAAGTGIMLLILDNMLKSLTL</sequence>
<dbReference type="RefSeq" id="WP_190887050.1">
    <property type="nucleotide sequence ID" value="NZ_JACWZY010000007.1"/>
</dbReference>
<organism evidence="2 3">
    <name type="scientific">Spirosoma profusum</name>
    <dbReference type="NCBI Taxonomy" id="2771354"/>
    <lineage>
        <taxon>Bacteria</taxon>
        <taxon>Pseudomonadati</taxon>
        <taxon>Bacteroidota</taxon>
        <taxon>Cytophagia</taxon>
        <taxon>Cytophagales</taxon>
        <taxon>Cytophagaceae</taxon>
        <taxon>Spirosoma</taxon>
    </lineage>
</organism>
<evidence type="ECO:0000313" key="2">
    <source>
        <dbReference type="EMBL" id="MBD2701200.1"/>
    </source>
</evidence>
<accession>A0A926XW97</accession>
<evidence type="ECO:0000313" key="3">
    <source>
        <dbReference type="Proteomes" id="UP000598820"/>
    </source>
</evidence>
<protein>
    <submittedName>
        <fullName evidence="2">Uncharacterized protein</fullName>
    </submittedName>
</protein>
<keyword evidence="3" id="KW-1185">Reference proteome</keyword>
<proteinExistence type="predicted"/>
<keyword evidence="1" id="KW-1133">Transmembrane helix</keyword>